<organism evidence="2">
    <name type="scientific">marine sediment metagenome</name>
    <dbReference type="NCBI Taxonomy" id="412755"/>
    <lineage>
        <taxon>unclassified sequences</taxon>
        <taxon>metagenomes</taxon>
        <taxon>ecological metagenomes</taxon>
    </lineage>
</organism>
<evidence type="ECO:0000313" key="2">
    <source>
        <dbReference type="EMBL" id="KKK69865.1"/>
    </source>
</evidence>
<name>A0A0F8Y860_9ZZZZ</name>
<comment type="caution">
    <text evidence="2">The sequence shown here is derived from an EMBL/GenBank/DDBJ whole genome shotgun (WGS) entry which is preliminary data.</text>
</comment>
<accession>A0A0F8Y860</accession>
<dbReference type="InterPro" id="IPR038144">
    <property type="entry name" value="IPI"/>
</dbReference>
<dbReference type="InterPro" id="IPR020481">
    <property type="entry name" value="Intracell_prot_inh_BsuPI"/>
</dbReference>
<sequence>PPVAIEHYRDLEIVFAISGGWKPDRRQEVGFKLVIRNTSDKTIELKWPSAKTHDFVVRNAKRKIIWRWSKDKSFAQAFKTKTLKSGSKMVIKSIWDQKTNSGKTTPRGKYTIWAEFNPMSYSKKLGPLGIRLVK</sequence>
<dbReference type="EMBL" id="LAZR01058451">
    <property type="protein sequence ID" value="KKK69865.1"/>
    <property type="molecule type" value="Genomic_DNA"/>
</dbReference>
<feature type="domain" description="Intracellular proteinase inhibitor BsuPI" evidence="1">
    <location>
        <begin position="26"/>
        <end position="117"/>
    </location>
</feature>
<dbReference type="Gene3D" id="2.60.40.2360">
    <property type="entry name" value="Intracellular proteinase inhibitor BsuPI"/>
    <property type="match status" value="1"/>
</dbReference>
<reference evidence="2" key="1">
    <citation type="journal article" date="2015" name="Nature">
        <title>Complex archaea that bridge the gap between prokaryotes and eukaryotes.</title>
        <authorList>
            <person name="Spang A."/>
            <person name="Saw J.H."/>
            <person name="Jorgensen S.L."/>
            <person name="Zaremba-Niedzwiedzka K."/>
            <person name="Martijn J."/>
            <person name="Lind A.E."/>
            <person name="van Eijk R."/>
            <person name="Schleper C."/>
            <person name="Guy L."/>
            <person name="Ettema T.J."/>
        </authorList>
    </citation>
    <scope>NUCLEOTIDE SEQUENCE</scope>
</reference>
<protein>
    <recommendedName>
        <fullName evidence="1">Intracellular proteinase inhibitor BsuPI domain-containing protein</fullName>
    </recommendedName>
</protein>
<feature type="non-terminal residue" evidence="2">
    <location>
        <position position="1"/>
    </location>
</feature>
<proteinExistence type="predicted"/>
<dbReference type="AlphaFoldDB" id="A0A0F8Y860"/>
<dbReference type="Pfam" id="PF12690">
    <property type="entry name" value="BsuPI"/>
    <property type="match status" value="1"/>
</dbReference>
<gene>
    <name evidence="2" type="ORF">LCGC14_2929770</name>
</gene>
<evidence type="ECO:0000259" key="1">
    <source>
        <dbReference type="Pfam" id="PF12690"/>
    </source>
</evidence>